<name>A0A260ZQ65_CAERE</name>
<protein>
    <submittedName>
        <fullName evidence="1">Uncharacterized protein</fullName>
    </submittedName>
</protein>
<keyword evidence="2" id="KW-1185">Reference proteome</keyword>
<dbReference type="OrthoDB" id="5876210at2759"/>
<gene>
    <name evidence="1" type="ORF">FL82_23114</name>
</gene>
<dbReference type="HOGENOM" id="CLU_131703_0_0_1"/>
<organism evidence="1 2">
    <name type="scientific">Caenorhabditis remanei</name>
    <name type="common">Caenorhabditis vulgaris</name>
    <dbReference type="NCBI Taxonomy" id="31234"/>
    <lineage>
        <taxon>Eukaryota</taxon>
        <taxon>Metazoa</taxon>
        <taxon>Ecdysozoa</taxon>
        <taxon>Nematoda</taxon>
        <taxon>Chromadorea</taxon>
        <taxon>Rhabditida</taxon>
        <taxon>Rhabditina</taxon>
        <taxon>Rhabditomorpha</taxon>
        <taxon>Rhabditoidea</taxon>
        <taxon>Rhabditidae</taxon>
        <taxon>Peloderinae</taxon>
        <taxon>Caenorhabditis</taxon>
    </lineage>
</organism>
<dbReference type="Proteomes" id="UP000216624">
    <property type="component" value="Unassembled WGS sequence"/>
</dbReference>
<dbReference type="eggNOG" id="ENOG502THIS">
    <property type="taxonomic scope" value="Eukaryota"/>
</dbReference>
<comment type="caution">
    <text evidence="1">The sequence shown here is derived from an EMBL/GenBank/DDBJ whole genome shotgun (WGS) entry which is preliminary data.</text>
</comment>
<sequence length="174" mass="20463">MTRTTRIIVNITHFSQYIDISFTSFRLLVALDHKFNIDYNMKTVILLSLIFLESIPLNGLTYNEHLQFLQLQNAAYNMYLRTFAERKQKNNVFKSWYAATTEFPPLKSEFFENDTVVGDSQKNSAVVSMDLVYSRPRTVDDDIGMPLNQPIFTKEKTNFYNYGKLYQNYYQNGK</sequence>
<reference evidence="1" key="1">
    <citation type="submission" date="2017-08" db="EMBL/GenBank/DDBJ databases">
        <authorList>
            <person name="de Groot N.N."/>
        </authorList>
    </citation>
    <scope>NUCLEOTIDE SEQUENCE [LARGE SCALE GENOMIC DNA]</scope>
    <source>
        <strain evidence="1">PX439</strain>
    </source>
</reference>
<dbReference type="OMA" id="YNMYIRT"/>
<dbReference type="EMBL" id="NMWX01000063">
    <property type="protein sequence ID" value="OZF87896.1"/>
    <property type="molecule type" value="Genomic_DNA"/>
</dbReference>
<evidence type="ECO:0000313" key="1">
    <source>
        <dbReference type="EMBL" id="OZF87896.1"/>
    </source>
</evidence>
<proteinExistence type="predicted"/>
<feature type="non-terminal residue" evidence="1">
    <location>
        <position position="1"/>
    </location>
</feature>
<accession>A0A260ZQ65</accession>
<evidence type="ECO:0000313" key="2">
    <source>
        <dbReference type="Proteomes" id="UP000216624"/>
    </source>
</evidence>